<reference evidence="2" key="1">
    <citation type="journal article" date="2013" name="Proc. Natl. Acad. Sci. U.S.A.">
        <title>Improving the coverage of the cyanobacterial phylum using diversity-driven genome sequencing.</title>
        <authorList>
            <person name="Shih P.M."/>
            <person name="Wu D."/>
            <person name="Latifi A."/>
            <person name="Axen S.D."/>
            <person name="Fewer D.P."/>
            <person name="Talla E."/>
            <person name="Calteau A."/>
            <person name="Cai F."/>
            <person name="Tandeau de Marsac N."/>
            <person name="Rippka R."/>
            <person name="Herdman M."/>
            <person name="Sivonen K."/>
            <person name="Coursin T."/>
            <person name="Laurent T."/>
            <person name="Goodwin L."/>
            <person name="Nolan M."/>
            <person name="Davenport K.W."/>
            <person name="Han C.S."/>
            <person name="Rubin E.M."/>
            <person name="Eisen J.A."/>
            <person name="Woyke T."/>
            <person name="Gugger M."/>
            <person name="Kerfeld C.A."/>
        </authorList>
    </citation>
    <scope>NUCLEOTIDE SEQUENCE [LARGE SCALE GENOMIC DNA]</scope>
    <source>
        <strain evidence="2">ATCC 27899 / PCC 7122</strain>
    </source>
</reference>
<name>K9ZQK6_ANACC</name>
<dbReference type="EMBL" id="CP003659">
    <property type="protein sequence ID" value="AFZ60822.1"/>
    <property type="molecule type" value="Genomic_DNA"/>
</dbReference>
<keyword evidence="2" id="KW-1185">Reference proteome</keyword>
<gene>
    <name evidence="1" type="ordered locus">Anacy_5510</name>
</gene>
<protein>
    <submittedName>
        <fullName evidence="1">Uncharacterized protein</fullName>
    </submittedName>
</protein>
<sequence>MKSFQTRENSIFHKFSNLVLRLYDHGEYCRTESLEGITDNLPLASRYDFDRALKRLMKEFNFVHIRSENYYLNMRLVESVKKDSVEGKPVCKVKPRFYIRGLTVPDLIVPYDNFYKLQKALR</sequence>
<dbReference type="Proteomes" id="UP000010474">
    <property type="component" value="Chromosome"/>
</dbReference>
<dbReference type="PATRIC" id="fig|272123.3.peg.5965"/>
<evidence type="ECO:0000313" key="1">
    <source>
        <dbReference type="EMBL" id="AFZ60822.1"/>
    </source>
</evidence>
<dbReference type="AlphaFoldDB" id="K9ZQK6"/>
<evidence type="ECO:0000313" key="2">
    <source>
        <dbReference type="Proteomes" id="UP000010474"/>
    </source>
</evidence>
<accession>K9ZQK6</accession>
<dbReference type="HOGENOM" id="CLU_2021888_0_0_3"/>
<dbReference type="KEGG" id="acy:Anacy_5510"/>
<organism evidence="1 2">
    <name type="scientific">Anabaena cylindrica (strain ATCC 27899 / PCC 7122)</name>
    <dbReference type="NCBI Taxonomy" id="272123"/>
    <lineage>
        <taxon>Bacteria</taxon>
        <taxon>Bacillati</taxon>
        <taxon>Cyanobacteriota</taxon>
        <taxon>Cyanophyceae</taxon>
        <taxon>Nostocales</taxon>
        <taxon>Nostocaceae</taxon>
        <taxon>Anabaena</taxon>
    </lineage>
</organism>
<dbReference type="RefSeq" id="WP_015217434.1">
    <property type="nucleotide sequence ID" value="NC_019771.1"/>
</dbReference>
<proteinExistence type="predicted"/>